<evidence type="ECO:0000256" key="4">
    <source>
        <dbReference type="ARBA" id="ARBA00022679"/>
    </source>
</evidence>
<dbReference type="PANTHER" id="PTHR30606:SF9">
    <property type="entry name" value="LIPID A BIOSYNTHESIS LAUROYLTRANSFERASE"/>
    <property type="match status" value="1"/>
</dbReference>
<evidence type="ECO:0000256" key="5">
    <source>
        <dbReference type="ARBA" id="ARBA00023136"/>
    </source>
</evidence>
<sequence length="297" mass="34301">MRDLFYLWLYRFFKFIFTVTPAFLLDPFLNFIAFLFYKFDAKHTKIIRANLNFAYANELTAEQKEQIIKDTYQNFAKFAVNFIKNQNASKEKILEKVEFKNEQIFQNALASGRPIIVQTAHYGQWELFSLAMAAKFGGVSIVGRALDSAVMQRILATNRTRFDIELIDKMGGAKQILKAVKARRLVGILVDQNTAKDEGVEVKFFGRKVLHTPAVSIFAQKTDALIVPAFIREKGANLSEICFFPPIDVRDFDKDEAVLKATQAQSDATEAAVREKPDEYFWFHKRFKHFNEEIYKC</sequence>
<evidence type="ECO:0000256" key="2">
    <source>
        <dbReference type="ARBA" id="ARBA00022475"/>
    </source>
</evidence>
<gene>
    <name evidence="8" type="primary">waaM</name>
    <name evidence="8" type="ORF">CRECT_1693</name>
</gene>
<dbReference type="PANTHER" id="PTHR30606">
    <property type="entry name" value="LIPID A BIOSYNTHESIS LAUROYL ACYLTRANSFERASE"/>
    <property type="match status" value="1"/>
</dbReference>
<dbReference type="CDD" id="cd07984">
    <property type="entry name" value="LPLAT_LABLAT-like"/>
    <property type="match status" value="1"/>
</dbReference>
<feature type="transmembrane region" description="Helical" evidence="7">
    <location>
        <begin position="12"/>
        <end position="37"/>
    </location>
</feature>
<dbReference type="GO" id="GO:0009247">
    <property type="term" value="P:glycolipid biosynthetic process"/>
    <property type="evidence" value="ECO:0007669"/>
    <property type="project" value="UniProtKB-ARBA"/>
</dbReference>
<keyword evidence="2" id="KW-1003">Cell membrane</keyword>
<keyword evidence="7" id="KW-0812">Transmembrane</keyword>
<reference evidence="8 9" key="1">
    <citation type="submission" date="2016-07" db="EMBL/GenBank/DDBJ databases">
        <title>Comparative genomics of the Campylobacter concisus group.</title>
        <authorList>
            <person name="Miller W.G."/>
            <person name="Yee E."/>
            <person name="Chapman M.H."/>
            <person name="Huynh S."/>
            <person name="Bono J.L."/>
            <person name="On S.L.W."/>
            <person name="StLeger J."/>
            <person name="Foster G."/>
            <person name="Parker C.T."/>
        </authorList>
    </citation>
    <scope>NUCLEOTIDE SEQUENCE [LARGE SCALE GENOMIC DNA]</scope>
    <source>
        <strain evidence="8 9">ATCC 33238</strain>
    </source>
</reference>
<keyword evidence="4 8" id="KW-0808">Transferase</keyword>
<dbReference type="EMBL" id="CP012543">
    <property type="protein sequence ID" value="QCD47326.1"/>
    <property type="molecule type" value="Genomic_DNA"/>
</dbReference>
<keyword evidence="5 7" id="KW-0472">Membrane</keyword>
<organism evidence="8 9">
    <name type="scientific">Campylobacter rectus</name>
    <name type="common">Wolinella recta</name>
    <dbReference type="NCBI Taxonomy" id="203"/>
    <lineage>
        <taxon>Bacteria</taxon>
        <taxon>Pseudomonadati</taxon>
        <taxon>Campylobacterota</taxon>
        <taxon>Epsilonproteobacteria</taxon>
        <taxon>Campylobacterales</taxon>
        <taxon>Campylobacteraceae</taxon>
        <taxon>Campylobacter</taxon>
    </lineage>
</organism>
<name>A0A6G5QPE1_CAMRE</name>
<dbReference type="AlphaFoldDB" id="A0A6G5QPE1"/>
<accession>A0A6G5QPE1</accession>
<dbReference type="PIRSF" id="PIRSF026649">
    <property type="entry name" value="MsbB"/>
    <property type="match status" value="1"/>
</dbReference>
<evidence type="ECO:0000256" key="1">
    <source>
        <dbReference type="ARBA" id="ARBA00004533"/>
    </source>
</evidence>
<dbReference type="Proteomes" id="UP000502377">
    <property type="component" value="Chromosome"/>
</dbReference>
<keyword evidence="7" id="KW-1133">Transmembrane helix</keyword>
<dbReference type="KEGG" id="crx:CRECT_1693"/>
<evidence type="ECO:0000256" key="3">
    <source>
        <dbReference type="ARBA" id="ARBA00022519"/>
    </source>
</evidence>
<dbReference type="InterPro" id="IPR004960">
    <property type="entry name" value="LipA_acyltrans"/>
</dbReference>
<keyword evidence="3" id="KW-0997">Cell inner membrane</keyword>
<evidence type="ECO:0000256" key="7">
    <source>
        <dbReference type="SAM" id="Phobius"/>
    </source>
</evidence>
<evidence type="ECO:0000256" key="6">
    <source>
        <dbReference type="ARBA" id="ARBA00023315"/>
    </source>
</evidence>
<dbReference type="Pfam" id="PF03279">
    <property type="entry name" value="Lip_A_acyltrans"/>
    <property type="match status" value="1"/>
</dbReference>
<dbReference type="EC" id="2.3.1.241" evidence="8"/>
<dbReference type="GO" id="GO:0008913">
    <property type="term" value="F:Kdo2-lipid IVA acyltransferase activity"/>
    <property type="evidence" value="ECO:0007669"/>
    <property type="project" value="UniProtKB-EC"/>
</dbReference>
<keyword evidence="6 8" id="KW-0012">Acyltransferase</keyword>
<protein>
    <submittedName>
        <fullName evidence="8">Lipid A biosynthesis lauroyl acyltransferase</fullName>
        <ecNumber evidence="8">2.3.1.241</ecNumber>
    </submittedName>
</protein>
<proteinExistence type="predicted"/>
<dbReference type="GO" id="GO:0005886">
    <property type="term" value="C:plasma membrane"/>
    <property type="evidence" value="ECO:0007669"/>
    <property type="project" value="UniProtKB-SubCell"/>
</dbReference>
<comment type="subcellular location">
    <subcellularLocation>
        <location evidence="1">Cell inner membrane</location>
    </subcellularLocation>
</comment>
<evidence type="ECO:0000313" key="8">
    <source>
        <dbReference type="EMBL" id="QCD47326.1"/>
    </source>
</evidence>
<evidence type="ECO:0000313" key="9">
    <source>
        <dbReference type="Proteomes" id="UP000502377"/>
    </source>
</evidence>
<dbReference type="RefSeq" id="WP_004320212.1">
    <property type="nucleotide sequence ID" value="NZ_CP012543.1"/>
</dbReference>
<dbReference type="NCBIfam" id="NF006270">
    <property type="entry name" value="PRK08419.1"/>
    <property type="match status" value="1"/>
</dbReference>